<dbReference type="GO" id="GO:0003677">
    <property type="term" value="F:DNA binding"/>
    <property type="evidence" value="ECO:0007669"/>
    <property type="project" value="UniProtKB-KW"/>
</dbReference>
<dbReference type="CDD" id="cd05013">
    <property type="entry name" value="SIS_RpiR"/>
    <property type="match status" value="1"/>
</dbReference>
<dbReference type="EMBL" id="AP026802">
    <property type="protein sequence ID" value="BDR57904.1"/>
    <property type="molecule type" value="Genomic_DNA"/>
</dbReference>
<keyword evidence="7" id="KW-1185">Reference proteome</keyword>
<name>A0AAU9DPZ6_9LACO</name>
<evidence type="ECO:0000259" key="5">
    <source>
        <dbReference type="PROSITE" id="PS51464"/>
    </source>
</evidence>
<keyword evidence="3" id="KW-0804">Transcription</keyword>
<reference evidence="6 7" key="1">
    <citation type="journal article" date="2023" name="Microbiol. Spectr.">
        <title>Symbiosis of Carpenter Bees with Uncharacterized Lactic Acid Bacteria Showing NAD Auxotrophy.</title>
        <authorList>
            <person name="Kawasaki S."/>
            <person name="Ozawa K."/>
            <person name="Mori T."/>
            <person name="Yamamoto A."/>
            <person name="Ito M."/>
            <person name="Ohkuma M."/>
            <person name="Sakamoto M."/>
            <person name="Matsutani M."/>
        </authorList>
    </citation>
    <scope>NUCLEOTIDE SEQUENCE [LARGE SCALE GENOMIC DNA]</scope>
    <source>
        <strain evidence="6 7">XA3</strain>
    </source>
</reference>
<dbReference type="KEGG" id="xap:XA3_03450"/>
<dbReference type="Pfam" id="PF01380">
    <property type="entry name" value="SIS"/>
    <property type="match status" value="1"/>
</dbReference>
<dbReference type="GO" id="GO:0097367">
    <property type="term" value="F:carbohydrate derivative binding"/>
    <property type="evidence" value="ECO:0007669"/>
    <property type="project" value="InterPro"/>
</dbReference>
<dbReference type="Gene3D" id="1.10.10.10">
    <property type="entry name" value="Winged helix-like DNA-binding domain superfamily/Winged helix DNA-binding domain"/>
    <property type="match status" value="1"/>
</dbReference>
<dbReference type="PROSITE" id="PS51071">
    <property type="entry name" value="HTH_RPIR"/>
    <property type="match status" value="1"/>
</dbReference>
<dbReference type="InterPro" id="IPR009057">
    <property type="entry name" value="Homeodomain-like_sf"/>
</dbReference>
<dbReference type="AlphaFoldDB" id="A0AAU9DPZ6"/>
<dbReference type="Pfam" id="PF01418">
    <property type="entry name" value="HTH_6"/>
    <property type="match status" value="1"/>
</dbReference>
<protein>
    <submittedName>
        <fullName evidence="6">Transcriptional regulator</fullName>
    </submittedName>
</protein>
<dbReference type="InterPro" id="IPR001347">
    <property type="entry name" value="SIS_dom"/>
</dbReference>
<dbReference type="Proteomes" id="UP001321861">
    <property type="component" value="Chromosome"/>
</dbReference>
<dbReference type="InterPro" id="IPR047640">
    <property type="entry name" value="RpiR-like"/>
</dbReference>
<dbReference type="PROSITE" id="PS51464">
    <property type="entry name" value="SIS"/>
    <property type="match status" value="1"/>
</dbReference>
<organism evidence="6 7">
    <name type="scientific">Xylocopilactobacillus apicola</name>
    <dbReference type="NCBI Taxonomy" id="2932184"/>
    <lineage>
        <taxon>Bacteria</taxon>
        <taxon>Bacillati</taxon>
        <taxon>Bacillota</taxon>
        <taxon>Bacilli</taxon>
        <taxon>Lactobacillales</taxon>
        <taxon>Lactobacillaceae</taxon>
        <taxon>Xylocopilactobacillus</taxon>
    </lineage>
</organism>
<dbReference type="InterPro" id="IPR046348">
    <property type="entry name" value="SIS_dom_sf"/>
</dbReference>
<keyword evidence="1" id="KW-0805">Transcription regulation</keyword>
<dbReference type="SUPFAM" id="SSF46689">
    <property type="entry name" value="Homeodomain-like"/>
    <property type="match status" value="1"/>
</dbReference>
<gene>
    <name evidence="6" type="ORF">XA3_03450</name>
</gene>
<dbReference type="GO" id="GO:1901135">
    <property type="term" value="P:carbohydrate derivative metabolic process"/>
    <property type="evidence" value="ECO:0007669"/>
    <property type="project" value="InterPro"/>
</dbReference>
<dbReference type="Gene3D" id="3.40.50.10490">
    <property type="entry name" value="Glucose-6-phosphate isomerase like protein, domain 1"/>
    <property type="match status" value="1"/>
</dbReference>
<feature type="domain" description="HTH rpiR-type" evidence="4">
    <location>
        <begin position="1"/>
        <end position="77"/>
    </location>
</feature>
<evidence type="ECO:0000256" key="1">
    <source>
        <dbReference type="ARBA" id="ARBA00023015"/>
    </source>
</evidence>
<dbReference type="RefSeq" id="WP_317635836.1">
    <property type="nucleotide sequence ID" value="NZ_AP026802.1"/>
</dbReference>
<evidence type="ECO:0000256" key="2">
    <source>
        <dbReference type="ARBA" id="ARBA00023125"/>
    </source>
</evidence>
<dbReference type="PANTHER" id="PTHR30514:SF1">
    <property type="entry name" value="HTH-TYPE TRANSCRIPTIONAL REGULATOR HEXR-RELATED"/>
    <property type="match status" value="1"/>
</dbReference>
<evidence type="ECO:0000256" key="3">
    <source>
        <dbReference type="ARBA" id="ARBA00023163"/>
    </source>
</evidence>
<dbReference type="InterPro" id="IPR036388">
    <property type="entry name" value="WH-like_DNA-bd_sf"/>
</dbReference>
<evidence type="ECO:0000259" key="4">
    <source>
        <dbReference type="PROSITE" id="PS51071"/>
    </source>
</evidence>
<sequence>MKLIELENKHYDKLNQNERDILLFINQNKDFVKNASLEKIAAKTHFSKSAIFRLCQKLGLNGYSQLKYLLEDESHIIQPAHDEPIDFVSQSVKSVLWVANQFRNSQLNDAYQTIEEAPHVYIYSTGWVQEIVAEQLKRNLYLTNKLTYDLPHAKTELKMMITNAEPKDILMIISYSGMNPTLLEAVEELTYSGIRTIAFTSLRQNELSKIVTYNFYYETIKKKISNKSEVDFFGNLFILIDLFSMGYIKFKHNKESLNE</sequence>
<proteinExistence type="predicted"/>
<feature type="domain" description="SIS" evidence="5">
    <location>
        <begin position="110"/>
        <end position="253"/>
    </location>
</feature>
<dbReference type="PANTHER" id="PTHR30514">
    <property type="entry name" value="GLUCOKINASE"/>
    <property type="match status" value="1"/>
</dbReference>
<accession>A0AAU9DPZ6</accession>
<dbReference type="InterPro" id="IPR035472">
    <property type="entry name" value="RpiR-like_SIS"/>
</dbReference>
<evidence type="ECO:0000313" key="6">
    <source>
        <dbReference type="EMBL" id="BDR57904.1"/>
    </source>
</evidence>
<evidence type="ECO:0000313" key="7">
    <source>
        <dbReference type="Proteomes" id="UP001321861"/>
    </source>
</evidence>
<dbReference type="InterPro" id="IPR000281">
    <property type="entry name" value="HTH_RpiR"/>
</dbReference>
<dbReference type="GO" id="GO:0003700">
    <property type="term" value="F:DNA-binding transcription factor activity"/>
    <property type="evidence" value="ECO:0007669"/>
    <property type="project" value="InterPro"/>
</dbReference>
<dbReference type="SUPFAM" id="SSF53697">
    <property type="entry name" value="SIS domain"/>
    <property type="match status" value="1"/>
</dbReference>
<keyword evidence="2" id="KW-0238">DNA-binding</keyword>